<dbReference type="RefSeq" id="WP_119545560.1">
    <property type="nucleotide sequence ID" value="NZ_QXIR01000003.1"/>
</dbReference>
<dbReference type="InterPro" id="IPR015421">
    <property type="entry name" value="PyrdxlP-dep_Trfase_major"/>
</dbReference>
<dbReference type="InterPro" id="IPR015422">
    <property type="entry name" value="PyrdxlP-dep_Trfase_small"/>
</dbReference>
<feature type="domain" description="Aminotransferase class V" evidence="3">
    <location>
        <begin position="3"/>
        <end position="364"/>
    </location>
</feature>
<evidence type="ECO:0000313" key="4">
    <source>
        <dbReference type="EMBL" id="RIW37679.1"/>
    </source>
</evidence>
<keyword evidence="4" id="KW-0032">Aminotransferase</keyword>
<proteinExistence type="predicted"/>
<dbReference type="Gene3D" id="1.10.260.50">
    <property type="match status" value="1"/>
</dbReference>
<organism evidence="4 5">
    <name type="scientific">Bacillus salacetis</name>
    <dbReference type="NCBI Taxonomy" id="2315464"/>
    <lineage>
        <taxon>Bacteria</taxon>
        <taxon>Bacillati</taxon>
        <taxon>Bacillota</taxon>
        <taxon>Bacilli</taxon>
        <taxon>Bacillales</taxon>
        <taxon>Bacillaceae</taxon>
        <taxon>Bacillus</taxon>
    </lineage>
</organism>
<dbReference type="Gene3D" id="3.40.640.10">
    <property type="entry name" value="Type I PLP-dependent aspartate aminotransferase-like (Major domain)"/>
    <property type="match status" value="1"/>
</dbReference>
<keyword evidence="2" id="KW-0663">Pyridoxal phosphate</keyword>
<sequence length="378" mass="40603">MKYFDYAATTPIDPEALQVYMEAASGFYGNTSSLHDIGAKADGLLEECRKTLGKMMGVPSEGIYFTSGGTEANHLGIISLALENHQRGKHIITGTAEHSSVHSAMGYLENQGFEITKLPFDREGLLPLDLLKEAIRNDTILISIAHSNGEIGSVQNIEGAARLIKGKGILLHSDMVQSFGKMEIASAARMVDSLSVSSHKIYGPKGVGAVYIDPKHSPRSIFPDQSHEGGLRGGTVNTPGIAAFVTAANTACQNFQSVKFKDLRTWFVNGMKKALGDSVSILEAPAESQMPHVIGLCINGLQGQWVMLECNRRGFGISTGSACQTGRQAISKTVNALGLSEEEGKEFIRISFGKDTTKEDVKELVQALADIANSHYGQ</sequence>
<dbReference type="InterPro" id="IPR015424">
    <property type="entry name" value="PyrdxlP-dep_Trfase"/>
</dbReference>
<dbReference type="EMBL" id="QXIR01000003">
    <property type="protein sequence ID" value="RIW37679.1"/>
    <property type="molecule type" value="Genomic_DNA"/>
</dbReference>
<keyword evidence="4" id="KW-0808">Transferase</keyword>
<comment type="caution">
    <text evidence="4">The sequence shown here is derived from an EMBL/GenBank/DDBJ whole genome shotgun (WGS) entry which is preliminary data.</text>
</comment>
<dbReference type="GO" id="GO:0008483">
    <property type="term" value="F:transaminase activity"/>
    <property type="evidence" value="ECO:0007669"/>
    <property type="project" value="UniProtKB-KW"/>
</dbReference>
<reference evidence="4 5" key="1">
    <citation type="submission" date="2018-09" db="EMBL/GenBank/DDBJ databases">
        <title>Bacillus saliacetes sp. nov., isolated from Thai shrimp paste (Ka-pi).</title>
        <authorList>
            <person name="Daroonpunt R."/>
            <person name="Tanasupawat S."/>
            <person name="Yiamsombut S."/>
        </authorList>
    </citation>
    <scope>NUCLEOTIDE SEQUENCE [LARGE SCALE GENOMIC DNA]</scope>
    <source>
        <strain evidence="4 5">SKP7-4</strain>
    </source>
</reference>
<dbReference type="OrthoDB" id="9808002at2"/>
<gene>
    <name evidence="4" type="ORF">D3H55_03665</name>
</gene>
<dbReference type="PANTHER" id="PTHR11601:SF36">
    <property type="entry name" value="CYSTEINE DESULFURASE NIFS-RELATED"/>
    <property type="match status" value="1"/>
</dbReference>
<dbReference type="AlphaFoldDB" id="A0A3A1R514"/>
<accession>A0A3A1R514</accession>
<keyword evidence="5" id="KW-1185">Reference proteome</keyword>
<comment type="cofactor">
    <cofactor evidence="1">
        <name>pyridoxal 5'-phosphate</name>
        <dbReference type="ChEBI" id="CHEBI:597326"/>
    </cofactor>
</comment>
<dbReference type="Gene3D" id="3.90.1150.10">
    <property type="entry name" value="Aspartate Aminotransferase, domain 1"/>
    <property type="match status" value="1"/>
</dbReference>
<dbReference type="SUPFAM" id="SSF53383">
    <property type="entry name" value="PLP-dependent transferases"/>
    <property type="match status" value="1"/>
</dbReference>
<evidence type="ECO:0000313" key="5">
    <source>
        <dbReference type="Proteomes" id="UP000265801"/>
    </source>
</evidence>
<protein>
    <submittedName>
        <fullName evidence="4">Aminotransferase class V-fold PLP-dependent enzyme</fullName>
    </submittedName>
</protein>
<dbReference type="NCBIfam" id="NF002806">
    <property type="entry name" value="PRK02948.1"/>
    <property type="match status" value="1"/>
</dbReference>
<evidence type="ECO:0000256" key="2">
    <source>
        <dbReference type="ARBA" id="ARBA00022898"/>
    </source>
</evidence>
<dbReference type="Pfam" id="PF00266">
    <property type="entry name" value="Aminotran_5"/>
    <property type="match status" value="1"/>
</dbReference>
<dbReference type="InterPro" id="IPR000192">
    <property type="entry name" value="Aminotrans_V_dom"/>
</dbReference>
<dbReference type="InterPro" id="IPR016454">
    <property type="entry name" value="Cysteine_dSase"/>
</dbReference>
<evidence type="ECO:0000256" key="1">
    <source>
        <dbReference type="ARBA" id="ARBA00001933"/>
    </source>
</evidence>
<name>A0A3A1R514_9BACI</name>
<dbReference type="PIRSF" id="PIRSF005572">
    <property type="entry name" value="NifS"/>
    <property type="match status" value="1"/>
</dbReference>
<dbReference type="Proteomes" id="UP000265801">
    <property type="component" value="Unassembled WGS sequence"/>
</dbReference>
<dbReference type="PANTHER" id="PTHR11601">
    <property type="entry name" value="CYSTEINE DESULFURYLASE FAMILY MEMBER"/>
    <property type="match status" value="1"/>
</dbReference>
<evidence type="ECO:0000259" key="3">
    <source>
        <dbReference type="Pfam" id="PF00266"/>
    </source>
</evidence>